<dbReference type="GO" id="GO:0046872">
    <property type="term" value="F:metal ion binding"/>
    <property type="evidence" value="ECO:0007669"/>
    <property type="project" value="UniProtKB-KW"/>
</dbReference>
<evidence type="ECO:0000259" key="5">
    <source>
        <dbReference type="Pfam" id="PF03171"/>
    </source>
</evidence>
<comment type="similarity">
    <text evidence="1">Belongs to the iron/ascorbate-dependent oxidoreductase family.</text>
</comment>
<dbReference type="SUPFAM" id="SSF51197">
    <property type="entry name" value="Clavaminate synthase-like"/>
    <property type="match status" value="1"/>
</dbReference>
<dbReference type="Proteomes" id="UP000593563">
    <property type="component" value="Unassembled WGS sequence"/>
</dbReference>
<evidence type="ECO:0000313" key="7">
    <source>
        <dbReference type="Proteomes" id="UP000593563"/>
    </source>
</evidence>
<organism evidence="6 7">
    <name type="scientific">Apium graveolens</name>
    <name type="common">Celery</name>
    <dbReference type="NCBI Taxonomy" id="4045"/>
    <lineage>
        <taxon>Eukaryota</taxon>
        <taxon>Viridiplantae</taxon>
        <taxon>Streptophyta</taxon>
        <taxon>Embryophyta</taxon>
        <taxon>Tracheophyta</taxon>
        <taxon>Spermatophyta</taxon>
        <taxon>Magnoliopsida</taxon>
        <taxon>eudicotyledons</taxon>
        <taxon>Gunneridae</taxon>
        <taxon>Pentapetalae</taxon>
        <taxon>asterids</taxon>
        <taxon>campanulids</taxon>
        <taxon>Apiales</taxon>
        <taxon>Apiaceae</taxon>
        <taxon>Apioideae</taxon>
        <taxon>apioid superclade</taxon>
        <taxon>Apieae</taxon>
        <taxon>Apium</taxon>
    </lineage>
</organism>
<dbReference type="InterPro" id="IPR027443">
    <property type="entry name" value="IPNS-like_sf"/>
</dbReference>
<keyword evidence="7" id="KW-1185">Reference proteome</keyword>
<dbReference type="PANTHER" id="PTHR10209:SF885">
    <property type="entry name" value="2OG-FE(II) OXYGENASE FAMILY, PUTATIVE (AFU_ORTHOLOGUE AFUA_2G00750)-RELATED"/>
    <property type="match status" value="1"/>
</dbReference>
<keyword evidence="3" id="KW-0560">Oxidoreductase</keyword>
<evidence type="ECO:0000313" key="6">
    <source>
        <dbReference type="EMBL" id="KAF1002928.1"/>
    </source>
</evidence>
<proteinExistence type="inferred from homology"/>
<keyword evidence="2" id="KW-0479">Metal-binding</keyword>
<accession>A0A6L5BBQ3</accession>
<evidence type="ECO:0000256" key="3">
    <source>
        <dbReference type="ARBA" id="ARBA00023002"/>
    </source>
</evidence>
<dbReference type="AlphaFoldDB" id="A0A6L5BBQ3"/>
<gene>
    <name evidence="6" type="ORF">AG4045_012295</name>
</gene>
<comment type="caution">
    <text evidence="6">The sequence shown here is derived from an EMBL/GenBank/DDBJ whole genome shotgun (WGS) entry which is preliminary data.</text>
</comment>
<evidence type="ECO:0000256" key="1">
    <source>
        <dbReference type="ARBA" id="ARBA00008056"/>
    </source>
</evidence>
<name>A0A6L5BBQ3_APIGR</name>
<evidence type="ECO:0000256" key="4">
    <source>
        <dbReference type="ARBA" id="ARBA00023004"/>
    </source>
</evidence>
<sequence>MLVPASPDFDDKELKRLLNQWPENPKDLRLMGLIALSLGLREHWFYRYFKDSTSFIRLTHYLRCPFPNLALGIGRHKDGGALTVLYQDEVGGLEVKCKTDGE</sequence>
<evidence type="ECO:0000256" key="2">
    <source>
        <dbReference type="ARBA" id="ARBA00022723"/>
    </source>
</evidence>
<dbReference type="PANTHER" id="PTHR10209">
    <property type="entry name" value="OXIDOREDUCTASE, 2OG-FE II OXYGENASE FAMILY PROTEIN"/>
    <property type="match status" value="1"/>
</dbReference>
<dbReference type="GO" id="GO:0016491">
    <property type="term" value="F:oxidoreductase activity"/>
    <property type="evidence" value="ECO:0007669"/>
    <property type="project" value="UniProtKB-KW"/>
</dbReference>
<dbReference type="Pfam" id="PF03171">
    <property type="entry name" value="2OG-FeII_Oxy"/>
    <property type="match status" value="1"/>
</dbReference>
<keyword evidence="4" id="KW-0408">Iron</keyword>
<feature type="domain" description="Isopenicillin N synthase-like Fe(2+) 2OG dioxygenase" evidence="5">
    <location>
        <begin position="54"/>
        <end position="96"/>
    </location>
</feature>
<dbReference type="InterPro" id="IPR044861">
    <property type="entry name" value="IPNS-like_FE2OG_OXY"/>
</dbReference>
<protein>
    <recommendedName>
        <fullName evidence="5">Isopenicillin N synthase-like Fe(2+) 2OG dioxygenase domain-containing protein</fullName>
    </recommendedName>
</protein>
<dbReference type="Gene3D" id="2.60.120.330">
    <property type="entry name" value="B-lactam Antibiotic, Isopenicillin N Synthase, Chain"/>
    <property type="match status" value="1"/>
</dbReference>
<dbReference type="EMBL" id="WRXP01000197">
    <property type="protein sequence ID" value="KAF1002928.1"/>
    <property type="molecule type" value="Genomic_DNA"/>
</dbReference>
<reference evidence="6" key="1">
    <citation type="submission" date="2020-01" db="EMBL/GenBank/DDBJ databases">
        <title>The Celery Genome Sequence Reveals Sequential Paleo-tetraploidization, Resistance Gene Elimination, Karyotype Evolution, and Functional Innovation in Apiales.</title>
        <authorList>
            <person name="Song X."/>
        </authorList>
    </citation>
    <scope>NUCLEOTIDE SEQUENCE</scope>
    <source>
        <tissue evidence="6">Leaf</tissue>
    </source>
</reference>